<evidence type="ECO:0008006" key="3">
    <source>
        <dbReference type="Google" id="ProtNLM"/>
    </source>
</evidence>
<proteinExistence type="predicted"/>
<reference evidence="1" key="1">
    <citation type="submission" date="2021-02" db="EMBL/GenBank/DDBJ databases">
        <authorList>
            <person name="Dougan E. K."/>
            <person name="Rhodes N."/>
            <person name="Thang M."/>
            <person name="Chan C."/>
        </authorList>
    </citation>
    <scope>NUCLEOTIDE SEQUENCE</scope>
</reference>
<dbReference type="AlphaFoldDB" id="A0A813J5X9"/>
<dbReference type="Proteomes" id="UP000626109">
    <property type="component" value="Unassembled WGS sequence"/>
</dbReference>
<feature type="non-terminal residue" evidence="1">
    <location>
        <position position="189"/>
    </location>
</feature>
<evidence type="ECO:0000313" key="2">
    <source>
        <dbReference type="Proteomes" id="UP000626109"/>
    </source>
</evidence>
<sequence length="189" mass="20063">ASNPVLSRGGWCQALSLVRNMRHRSLRPSIVSHGSVMAACIAGGRWEASLAACLDFGAHGVASSTASVLAALESWSAGGCWEMAVRQLRPTVHFGLDRALANAAAGACLRQGQWRGSLQVLHMARAQGVEPDELTLRVAVAAGSMRPLSRWRGAIQALSWGRGSCFLRPGVLAFNTAMASCRDDLQPEK</sequence>
<accession>A0A813J5X9</accession>
<comment type="caution">
    <text evidence="1">The sequence shown here is derived from an EMBL/GenBank/DDBJ whole genome shotgun (WGS) entry which is preliminary data.</text>
</comment>
<name>A0A813J5X9_POLGL</name>
<dbReference type="EMBL" id="CAJNNW010020164">
    <property type="protein sequence ID" value="CAE8665790.1"/>
    <property type="molecule type" value="Genomic_DNA"/>
</dbReference>
<gene>
    <name evidence="1" type="ORF">PGLA2088_LOCUS16027</name>
</gene>
<organism evidence="1 2">
    <name type="scientific">Polarella glacialis</name>
    <name type="common">Dinoflagellate</name>
    <dbReference type="NCBI Taxonomy" id="89957"/>
    <lineage>
        <taxon>Eukaryota</taxon>
        <taxon>Sar</taxon>
        <taxon>Alveolata</taxon>
        <taxon>Dinophyceae</taxon>
        <taxon>Suessiales</taxon>
        <taxon>Suessiaceae</taxon>
        <taxon>Polarella</taxon>
    </lineage>
</organism>
<dbReference type="InterPro" id="IPR011990">
    <property type="entry name" value="TPR-like_helical_dom_sf"/>
</dbReference>
<feature type="non-terminal residue" evidence="1">
    <location>
        <position position="1"/>
    </location>
</feature>
<evidence type="ECO:0000313" key="1">
    <source>
        <dbReference type="EMBL" id="CAE8665790.1"/>
    </source>
</evidence>
<protein>
    <recommendedName>
        <fullName evidence="3">Pentatricopeptide repeat-containing protein, chloroplastic</fullName>
    </recommendedName>
</protein>
<dbReference type="Gene3D" id="1.25.40.10">
    <property type="entry name" value="Tetratricopeptide repeat domain"/>
    <property type="match status" value="1"/>
</dbReference>